<evidence type="ECO:0000256" key="1">
    <source>
        <dbReference type="ARBA" id="ARBA00023015"/>
    </source>
</evidence>
<evidence type="ECO:0000313" key="5">
    <source>
        <dbReference type="EMBL" id="KJY61048.1"/>
    </source>
</evidence>
<dbReference type="SUPFAM" id="SSF46785">
    <property type="entry name" value="Winged helix' DNA-binding domain"/>
    <property type="match status" value="1"/>
</dbReference>
<sequence>MNQVSQTSCGISKVMSQLGGKWKFLIIWRIHQNEGIRFNQLQRDTNGITNVMLNRCLKELTQDGFVLRKDFHSVPPHVEYYLTKQGKSFIKIMEAMNDWGENNL</sequence>
<evidence type="ECO:0000256" key="3">
    <source>
        <dbReference type="ARBA" id="ARBA00023163"/>
    </source>
</evidence>
<dbReference type="PATRIC" id="fig|303541.3.peg.469"/>
<evidence type="ECO:0000313" key="6">
    <source>
        <dbReference type="Proteomes" id="UP000033682"/>
    </source>
</evidence>
<proteinExistence type="predicted"/>
<dbReference type="InterPro" id="IPR036388">
    <property type="entry name" value="WH-like_DNA-bd_sf"/>
</dbReference>
<dbReference type="AlphaFoldDB" id="A0A0F4LRV4"/>
<dbReference type="Pfam" id="PF01638">
    <property type="entry name" value="HxlR"/>
    <property type="match status" value="1"/>
</dbReference>
<dbReference type="PROSITE" id="PS51118">
    <property type="entry name" value="HTH_HXLR"/>
    <property type="match status" value="1"/>
</dbReference>
<comment type="caution">
    <text evidence="5">The sequence shown here is derived from an EMBL/GenBank/DDBJ whole genome shotgun (WGS) entry which is preliminary data.</text>
</comment>
<reference evidence="5 6" key="1">
    <citation type="submission" date="2015-01" db="EMBL/GenBank/DDBJ databases">
        <title>Comparative genomics of the lactic acid bacteria isolated from the honey bee gut.</title>
        <authorList>
            <person name="Ellegaard K.M."/>
            <person name="Tamarit D."/>
            <person name="Javelind E."/>
            <person name="Olofsson T."/>
            <person name="Andersson S.G."/>
            <person name="Vasquez A."/>
        </authorList>
    </citation>
    <scope>NUCLEOTIDE SEQUENCE [LARGE SCALE GENOMIC DNA]</scope>
    <source>
        <strain evidence="5 6">Hma11</strain>
    </source>
</reference>
<dbReference type="RefSeq" id="WP_046306268.1">
    <property type="nucleotide sequence ID" value="NZ_CAMKYX010000007.1"/>
</dbReference>
<keyword evidence="6" id="KW-1185">Reference proteome</keyword>
<evidence type="ECO:0000259" key="4">
    <source>
        <dbReference type="PROSITE" id="PS51118"/>
    </source>
</evidence>
<accession>A0A0F4LRV4</accession>
<evidence type="ECO:0000256" key="2">
    <source>
        <dbReference type="ARBA" id="ARBA00023125"/>
    </source>
</evidence>
<protein>
    <submittedName>
        <fullName evidence="5">Putative transcriptional regulator</fullName>
    </submittedName>
</protein>
<keyword evidence="3" id="KW-0804">Transcription</keyword>
<dbReference type="STRING" id="303541.JF72_03230"/>
<feature type="domain" description="HTH hxlR-type" evidence="4">
    <location>
        <begin position="9"/>
        <end position="104"/>
    </location>
</feature>
<organism evidence="5 6">
    <name type="scientific">Lactobacillus apis</name>
    <dbReference type="NCBI Taxonomy" id="303541"/>
    <lineage>
        <taxon>Bacteria</taxon>
        <taxon>Bacillati</taxon>
        <taxon>Bacillota</taxon>
        <taxon>Bacilli</taxon>
        <taxon>Lactobacillales</taxon>
        <taxon>Lactobacillaceae</taxon>
        <taxon>Lactobacillus</taxon>
    </lineage>
</organism>
<dbReference type="Proteomes" id="UP000033682">
    <property type="component" value="Unassembled WGS sequence"/>
</dbReference>
<dbReference type="EMBL" id="JXLG01000005">
    <property type="protein sequence ID" value="KJY61048.1"/>
    <property type="molecule type" value="Genomic_DNA"/>
</dbReference>
<dbReference type="Gene3D" id="1.10.10.10">
    <property type="entry name" value="Winged helix-like DNA-binding domain superfamily/Winged helix DNA-binding domain"/>
    <property type="match status" value="1"/>
</dbReference>
<keyword evidence="2" id="KW-0238">DNA-binding</keyword>
<name>A0A0F4LRV4_9LACO</name>
<gene>
    <name evidence="5" type="ORF">JF72_03230</name>
</gene>
<dbReference type="InterPro" id="IPR036390">
    <property type="entry name" value="WH_DNA-bd_sf"/>
</dbReference>
<dbReference type="PANTHER" id="PTHR33204:SF29">
    <property type="entry name" value="TRANSCRIPTIONAL REGULATOR"/>
    <property type="match status" value="1"/>
</dbReference>
<dbReference type="PANTHER" id="PTHR33204">
    <property type="entry name" value="TRANSCRIPTIONAL REGULATOR, MARR FAMILY"/>
    <property type="match status" value="1"/>
</dbReference>
<dbReference type="HOGENOM" id="CLU_111585_5_2_9"/>
<keyword evidence="1" id="KW-0805">Transcription regulation</keyword>
<dbReference type="GO" id="GO:0003677">
    <property type="term" value="F:DNA binding"/>
    <property type="evidence" value="ECO:0007669"/>
    <property type="project" value="UniProtKB-KW"/>
</dbReference>
<dbReference type="InterPro" id="IPR002577">
    <property type="entry name" value="HTH_HxlR"/>
</dbReference>